<keyword evidence="1" id="KW-0812">Transmembrane</keyword>
<dbReference type="Proteomes" id="UP001477947">
    <property type="component" value="Chromosome"/>
</dbReference>
<feature type="transmembrane region" description="Helical" evidence="1">
    <location>
        <begin position="222"/>
        <end position="241"/>
    </location>
</feature>
<name>A0ABZ3FAJ8_9FIRM</name>
<evidence type="ECO:0008006" key="4">
    <source>
        <dbReference type="Google" id="ProtNLM"/>
    </source>
</evidence>
<dbReference type="InterPro" id="IPR010380">
    <property type="entry name" value="DUF975"/>
</dbReference>
<feature type="transmembrane region" description="Helical" evidence="1">
    <location>
        <begin position="154"/>
        <end position="177"/>
    </location>
</feature>
<keyword evidence="1" id="KW-1133">Transmembrane helix</keyword>
<evidence type="ECO:0000256" key="1">
    <source>
        <dbReference type="SAM" id="Phobius"/>
    </source>
</evidence>
<proteinExistence type="predicted"/>
<reference evidence="2 3" key="1">
    <citation type="submission" date="2024-04" db="EMBL/GenBank/DDBJ databases">
        <title>Isolation and characterization of novel acetogenic strains of the genera Terrisporobacter and Acetoanaerobium.</title>
        <authorList>
            <person name="Boeer T."/>
            <person name="Schueler M.A."/>
            <person name="Lueschen A."/>
            <person name="Eysell L."/>
            <person name="Droege J."/>
            <person name="Heinemann M."/>
            <person name="Engelhardt L."/>
            <person name="Basen M."/>
            <person name="Daniel R."/>
        </authorList>
    </citation>
    <scope>NUCLEOTIDE SEQUENCE [LARGE SCALE GENOMIC DNA]</scope>
    <source>
        <strain evidence="2 3">ELB</strain>
    </source>
</reference>
<keyword evidence="3" id="KW-1185">Reference proteome</keyword>
<dbReference type="PANTHER" id="PTHR40076">
    <property type="entry name" value="MEMBRANE PROTEIN-RELATED"/>
    <property type="match status" value="1"/>
</dbReference>
<sequence length="274" mass="32002">MWTRSELKERGKITFKRFYWKAVLVCFICLLLSGGLGSGAGSRVSDTYDSFMNNDYNYTDDYDYGNDEYYYEEDLDQETSQSLNIVEEFFTSGLFFLLMGIFILIFIVLFIIKLLIVYPIEIGKNNFFMGIREEEKTLDSLIFIYKSGQLKNTIFTMFMKGLFQFLWSLLFIIPGIIKSYEYRMIPYILSENPEISRERAFEISKKMMKGNKWNTFVLDLSFLGWQILSGITIGILGIFYVNPYVESTNAELYAYLREDALKNGYVSSSELIGF</sequence>
<evidence type="ECO:0000313" key="2">
    <source>
        <dbReference type="EMBL" id="XAM40802.1"/>
    </source>
</evidence>
<protein>
    <recommendedName>
        <fullName evidence="4">DUF975 family protein</fullName>
    </recommendedName>
</protein>
<dbReference type="EMBL" id="CP154622">
    <property type="protein sequence ID" value="XAM40802.1"/>
    <property type="molecule type" value="Genomic_DNA"/>
</dbReference>
<feature type="transmembrane region" description="Helical" evidence="1">
    <location>
        <begin position="94"/>
        <end position="116"/>
    </location>
</feature>
<dbReference type="PANTHER" id="PTHR40076:SF1">
    <property type="entry name" value="MEMBRANE PROTEIN"/>
    <property type="match status" value="1"/>
</dbReference>
<dbReference type="Pfam" id="PF06161">
    <property type="entry name" value="DUF975"/>
    <property type="match status" value="1"/>
</dbReference>
<organism evidence="2 3">
    <name type="scientific">Terrisporobacter petrolearius</name>
    <dbReference type="NCBI Taxonomy" id="1460447"/>
    <lineage>
        <taxon>Bacteria</taxon>
        <taxon>Bacillati</taxon>
        <taxon>Bacillota</taxon>
        <taxon>Clostridia</taxon>
        <taxon>Peptostreptococcales</taxon>
        <taxon>Peptostreptococcaceae</taxon>
        <taxon>Terrisporobacter</taxon>
    </lineage>
</organism>
<evidence type="ECO:0000313" key="3">
    <source>
        <dbReference type="Proteomes" id="UP001477947"/>
    </source>
</evidence>
<dbReference type="RefSeq" id="WP_234875633.1">
    <property type="nucleotide sequence ID" value="NZ_CP154622.1"/>
</dbReference>
<keyword evidence="1" id="KW-0472">Membrane</keyword>
<gene>
    <name evidence="2" type="ORF">TPELB_11120</name>
</gene>
<accession>A0ABZ3FAJ8</accession>